<dbReference type="GO" id="GO:0006281">
    <property type="term" value="P:DNA repair"/>
    <property type="evidence" value="ECO:0007669"/>
    <property type="project" value="TreeGrafter"/>
</dbReference>
<accession>A0A2P6UZN7</accession>
<dbReference type="SMART" id="SM00436">
    <property type="entry name" value="TOP1Bc"/>
    <property type="match status" value="1"/>
</dbReference>
<name>A0A2P6UZN7_9CHLO</name>
<dbReference type="PANTHER" id="PTHR11390">
    <property type="entry name" value="PROKARYOTIC DNA TOPOISOMERASE"/>
    <property type="match status" value="1"/>
</dbReference>
<dbReference type="InterPro" id="IPR003602">
    <property type="entry name" value="Topo_IA_DNA-bd_dom"/>
</dbReference>
<sequence>MPGVGQVEMVFTSVAGHLLELEFEPRVRSWHSCSPKDLYDATVNKAAPKGENEKIKRNLQQLARTCQWLVLWLDCDREGENIAFEVIQVCTEVNPRLTIRRARFSALVFADVSRALANLVLPNEAESAAVDARQEIDLRIGASFTRLQTLLLQNKFQWGEYANAEGRVLLSYGPCQFPTLGLIVQRAWEIQAHVSEPFWYIYVSHRQDGKLCEFKWHRTRLYDQASAALLHELCAEAPTATVTAVEGASKSRWAPTPLSTLEMQKRGSQYLRMPGERIMKHAEELYQQGFLSYPRTETDQFDNNYDLKALIDAQAHGGAPWTAYAQRLLAPESNLFRWPRSGGHDDKAHPPIHPLKPYNGGDREKEQLFEFIVRHFLACCSRDAEGQETRVIIDIAGEGFTATGLMVTQRNFLDIYRYQSWGGQGELPLFEHGQRFQPAQILLKEGHTQPPSRLTERDLISKMEEFGIGTDATVADHIQKQIERGYATKDEATMQFSPTPLGEALISAYRKMGLSNLWLPTLRGVIERNISAVAAGRRSKEGVLQEAVQAFRADFEAAQAQSHVLEQEVSAIVFGGAPPQLNANGGGGGGGGGGETFGACRDCGAQLQLVLNTEGPPSIQCSSFPMHRLRIDLPRCTSAVAVSDATCTNCTHGAVRLLDFRFRTGLLPPGFPPAMSACVVCNQQFQRLMQITQQARGVGVARAFQLISGAGMVTTCQVLHAAGSAYQRVRSAGVRLQGSQTLEWLASNSYGGDMQQAADSAGARALLAELMYDTGIEPTVGVMRSGDDWRWVDGVEAKLPGVAAVMDALRRKYPNLPSKRVWDW</sequence>
<dbReference type="InterPro" id="IPR013826">
    <property type="entry name" value="Topo_IA_cen_sub3"/>
</dbReference>
<keyword evidence="5 7" id="KW-0238">DNA-binding</keyword>
<dbReference type="GO" id="GO:0003917">
    <property type="term" value="F:DNA topoisomerase type I (single strand cut, ATP-independent) activity"/>
    <property type="evidence" value="ECO:0007669"/>
    <property type="project" value="UniProtKB-EC"/>
</dbReference>
<evidence type="ECO:0000256" key="4">
    <source>
        <dbReference type="ARBA" id="ARBA00023029"/>
    </source>
</evidence>
<dbReference type="InterPro" id="IPR000380">
    <property type="entry name" value="Topo_IA"/>
</dbReference>
<dbReference type="CDD" id="cd00186">
    <property type="entry name" value="TOP1Ac"/>
    <property type="match status" value="1"/>
</dbReference>
<dbReference type="GO" id="GO:0005634">
    <property type="term" value="C:nucleus"/>
    <property type="evidence" value="ECO:0007669"/>
    <property type="project" value="TreeGrafter"/>
</dbReference>
<protein>
    <recommendedName>
        <fullName evidence="3 7">DNA topoisomerase</fullName>
        <ecNumber evidence="3 7">5.6.2.1</ecNumber>
    </recommendedName>
</protein>
<dbReference type="OrthoDB" id="430051at2759"/>
<dbReference type="PROSITE" id="PS50880">
    <property type="entry name" value="TOPRIM"/>
    <property type="match status" value="1"/>
</dbReference>
<dbReference type="InterPro" id="IPR034144">
    <property type="entry name" value="TOPRIM_TopoIII"/>
</dbReference>
<dbReference type="PROSITE" id="PS52039">
    <property type="entry name" value="TOPO_IA_2"/>
    <property type="match status" value="1"/>
</dbReference>
<keyword evidence="11" id="KW-1185">Reference proteome</keyword>
<feature type="domain" description="Toprim" evidence="8">
    <location>
        <begin position="1"/>
        <end position="105"/>
    </location>
</feature>
<dbReference type="CDD" id="cd03362">
    <property type="entry name" value="TOPRIM_TopoIA_TopoIII"/>
    <property type="match status" value="1"/>
</dbReference>
<comment type="function">
    <text evidence="7">Introduces a single-strand break via transesterification at a target site in duplex DNA. Releases the supercoiling and torsional tension of DNA introduced during the DNA replication and transcription by transiently cleaving and rejoining one strand of the DNA duplex. The scissile phosphodiester is attacked by the catalytic tyrosine of the enzyme, resulting in the formation of a DNA-(5'-phosphotyrosyl)-enzyme intermediate and the expulsion of a 3'-OH DNA strand.</text>
</comment>
<dbReference type="EMBL" id="LHPF02000066">
    <property type="protein sequence ID" value="PSC67305.1"/>
    <property type="molecule type" value="Genomic_DNA"/>
</dbReference>
<dbReference type="InterPro" id="IPR023405">
    <property type="entry name" value="Topo_IA_core_domain"/>
</dbReference>
<dbReference type="Gene3D" id="1.10.290.10">
    <property type="entry name" value="Topoisomerase I, domain 4"/>
    <property type="match status" value="1"/>
</dbReference>
<proteinExistence type="inferred from homology"/>
<dbReference type="GO" id="GO:0006265">
    <property type="term" value="P:DNA topological change"/>
    <property type="evidence" value="ECO:0007669"/>
    <property type="project" value="InterPro"/>
</dbReference>
<dbReference type="Pfam" id="PF01751">
    <property type="entry name" value="Toprim"/>
    <property type="match status" value="1"/>
</dbReference>
<dbReference type="GO" id="GO:0031422">
    <property type="term" value="C:RecQ family helicase-topoisomerase III complex"/>
    <property type="evidence" value="ECO:0007669"/>
    <property type="project" value="TreeGrafter"/>
</dbReference>
<dbReference type="STRING" id="554055.A0A2P6UZN7"/>
<evidence type="ECO:0000313" key="10">
    <source>
        <dbReference type="EMBL" id="PSC67305.1"/>
    </source>
</evidence>
<dbReference type="Gene3D" id="1.10.460.10">
    <property type="entry name" value="Topoisomerase I, domain 2"/>
    <property type="match status" value="1"/>
</dbReference>
<dbReference type="InterPro" id="IPR003601">
    <property type="entry name" value="Topo_IA_2"/>
</dbReference>
<dbReference type="GO" id="GO:0006310">
    <property type="term" value="P:DNA recombination"/>
    <property type="evidence" value="ECO:0007669"/>
    <property type="project" value="TreeGrafter"/>
</dbReference>
<evidence type="ECO:0000256" key="1">
    <source>
        <dbReference type="ARBA" id="ARBA00000213"/>
    </source>
</evidence>
<dbReference type="InterPro" id="IPR013497">
    <property type="entry name" value="Topo_IA_cen"/>
</dbReference>
<evidence type="ECO:0000256" key="2">
    <source>
        <dbReference type="ARBA" id="ARBA00009446"/>
    </source>
</evidence>
<comment type="caution">
    <text evidence="10">The sequence shown here is derived from an EMBL/GenBank/DDBJ whole genome shotgun (WGS) entry which is preliminary data.</text>
</comment>
<dbReference type="Gene3D" id="3.40.50.140">
    <property type="match status" value="1"/>
</dbReference>
<keyword evidence="4 7" id="KW-0799">Topoisomerase</keyword>
<comment type="similarity">
    <text evidence="2 7">Belongs to the type IA topoisomerase family.</text>
</comment>
<dbReference type="SMART" id="SM00437">
    <property type="entry name" value="TOP1Ac"/>
    <property type="match status" value="1"/>
</dbReference>
<evidence type="ECO:0000256" key="3">
    <source>
        <dbReference type="ARBA" id="ARBA00012891"/>
    </source>
</evidence>
<evidence type="ECO:0000256" key="7">
    <source>
        <dbReference type="RuleBase" id="RU362092"/>
    </source>
</evidence>
<feature type="domain" description="Topo IA-type catalytic" evidence="9">
    <location>
        <begin position="123"/>
        <end position="555"/>
    </location>
</feature>
<gene>
    <name evidence="10" type="ORF">C2E20_9008</name>
</gene>
<evidence type="ECO:0000256" key="5">
    <source>
        <dbReference type="ARBA" id="ARBA00023125"/>
    </source>
</evidence>
<dbReference type="InterPro" id="IPR013825">
    <property type="entry name" value="Topo_IA_cen_sub2"/>
</dbReference>
<reference evidence="10 11" key="1">
    <citation type="journal article" date="2018" name="Plant J.">
        <title>Genome sequences of Chlorella sorokiniana UTEX 1602 and Micractinium conductrix SAG 241.80: implications to maltose excretion by a green alga.</title>
        <authorList>
            <person name="Arriola M.B."/>
            <person name="Velmurugan N."/>
            <person name="Zhang Y."/>
            <person name="Plunkett M.H."/>
            <person name="Hondzo H."/>
            <person name="Barney B.M."/>
        </authorList>
    </citation>
    <scope>NUCLEOTIDE SEQUENCE [LARGE SCALE GENOMIC DNA]</scope>
    <source>
        <strain evidence="10 11">SAG 241.80</strain>
    </source>
</reference>
<dbReference type="InterPro" id="IPR023406">
    <property type="entry name" value="Topo_IA_AS"/>
</dbReference>
<evidence type="ECO:0000259" key="8">
    <source>
        <dbReference type="PROSITE" id="PS50880"/>
    </source>
</evidence>
<dbReference type="Proteomes" id="UP000239649">
    <property type="component" value="Unassembled WGS sequence"/>
</dbReference>
<dbReference type="SUPFAM" id="SSF56712">
    <property type="entry name" value="Prokaryotic type I DNA topoisomerase"/>
    <property type="match status" value="1"/>
</dbReference>
<dbReference type="Gene3D" id="2.70.20.10">
    <property type="entry name" value="Topoisomerase I, domain 3"/>
    <property type="match status" value="1"/>
</dbReference>
<dbReference type="InterPro" id="IPR006171">
    <property type="entry name" value="TOPRIM_dom"/>
</dbReference>
<dbReference type="Pfam" id="PF01131">
    <property type="entry name" value="Topoisom_bac"/>
    <property type="match status" value="1"/>
</dbReference>
<dbReference type="PANTHER" id="PTHR11390:SF21">
    <property type="entry name" value="DNA TOPOISOMERASE 3-ALPHA"/>
    <property type="match status" value="1"/>
</dbReference>
<evidence type="ECO:0000256" key="6">
    <source>
        <dbReference type="ARBA" id="ARBA00023235"/>
    </source>
</evidence>
<dbReference type="GO" id="GO:0003677">
    <property type="term" value="F:DNA binding"/>
    <property type="evidence" value="ECO:0007669"/>
    <property type="project" value="UniProtKB-KW"/>
</dbReference>
<organism evidence="10 11">
    <name type="scientific">Micractinium conductrix</name>
    <dbReference type="NCBI Taxonomy" id="554055"/>
    <lineage>
        <taxon>Eukaryota</taxon>
        <taxon>Viridiplantae</taxon>
        <taxon>Chlorophyta</taxon>
        <taxon>core chlorophytes</taxon>
        <taxon>Trebouxiophyceae</taxon>
        <taxon>Chlorellales</taxon>
        <taxon>Chlorellaceae</taxon>
        <taxon>Chlorella clade</taxon>
        <taxon>Micractinium</taxon>
    </lineage>
</organism>
<dbReference type="InterPro" id="IPR013824">
    <property type="entry name" value="Topo_IA_cen_sub1"/>
</dbReference>
<evidence type="ECO:0000259" key="9">
    <source>
        <dbReference type="PROSITE" id="PS52039"/>
    </source>
</evidence>
<keyword evidence="6 7" id="KW-0413">Isomerase</keyword>
<dbReference type="PROSITE" id="PS00396">
    <property type="entry name" value="TOPO_IA_1"/>
    <property type="match status" value="1"/>
</dbReference>
<evidence type="ECO:0000313" key="11">
    <source>
        <dbReference type="Proteomes" id="UP000239649"/>
    </source>
</evidence>
<dbReference type="EC" id="5.6.2.1" evidence="3 7"/>
<comment type="catalytic activity">
    <reaction evidence="1 7">
        <text>ATP-independent breakage of single-stranded DNA, followed by passage and rejoining.</text>
        <dbReference type="EC" id="5.6.2.1"/>
    </reaction>
</comment>
<dbReference type="FunFam" id="1.10.290.10:FF:000001">
    <property type="entry name" value="DNA topoisomerase"/>
    <property type="match status" value="1"/>
</dbReference>
<dbReference type="PRINTS" id="PR00417">
    <property type="entry name" value="PRTPISMRASEI"/>
</dbReference>
<dbReference type="AlphaFoldDB" id="A0A2P6UZN7"/>